<dbReference type="PANTHER" id="PTHR10845">
    <property type="entry name" value="REGULATOR OF G PROTEIN SIGNALING"/>
    <property type="match status" value="1"/>
</dbReference>
<organism evidence="3 4">
    <name type="scientific">Rhizopus microsporus</name>
    <dbReference type="NCBI Taxonomy" id="58291"/>
    <lineage>
        <taxon>Eukaryota</taxon>
        <taxon>Fungi</taxon>
        <taxon>Fungi incertae sedis</taxon>
        <taxon>Mucoromycota</taxon>
        <taxon>Mucoromycotina</taxon>
        <taxon>Mucoromycetes</taxon>
        <taxon>Mucorales</taxon>
        <taxon>Mucorineae</taxon>
        <taxon>Rhizopodaceae</taxon>
        <taxon>Rhizopus</taxon>
    </lineage>
</organism>
<evidence type="ECO:0000313" key="4">
    <source>
        <dbReference type="Proteomes" id="UP000242381"/>
    </source>
</evidence>
<dbReference type="InterPro" id="IPR016137">
    <property type="entry name" value="RGS"/>
</dbReference>
<dbReference type="SUPFAM" id="SSF48097">
    <property type="entry name" value="Regulator of G-protein signaling, RGS"/>
    <property type="match status" value="1"/>
</dbReference>
<feature type="compositionally biased region" description="Basic residues" evidence="1">
    <location>
        <begin position="23"/>
        <end position="33"/>
    </location>
</feature>
<reference evidence="3 4" key="1">
    <citation type="journal article" date="2016" name="Proc. Natl. Acad. Sci. U.S.A.">
        <title>Lipid metabolic changes in an early divergent fungus govern the establishment of a mutualistic symbiosis with endobacteria.</title>
        <authorList>
            <person name="Lastovetsky O.A."/>
            <person name="Gaspar M.L."/>
            <person name="Mondo S.J."/>
            <person name="LaButti K.M."/>
            <person name="Sandor L."/>
            <person name="Grigoriev I.V."/>
            <person name="Henry S.A."/>
            <person name="Pawlowska T.E."/>
        </authorList>
    </citation>
    <scope>NUCLEOTIDE SEQUENCE [LARGE SCALE GENOMIC DNA]</scope>
    <source>
        <strain evidence="3 4">ATCC 11559</strain>
    </source>
</reference>
<dbReference type="Pfam" id="PF00615">
    <property type="entry name" value="RGS"/>
    <property type="match status" value="1"/>
</dbReference>
<dbReference type="AlphaFoldDB" id="A0A0A1NUM7"/>
<dbReference type="VEuPathDB" id="FungiDB:BCV72DRAFT_302271"/>
<dbReference type="PROSITE" id="PS50132">
    <property type="entry name" value="RGS"/>
    <property type="match status" value="1"/>
</dbReference>
<evidence type="ECO:0000256" key="1">
    <source>
        <dbReference type="SAM" id="MobiDB-lite"/>
    </source>
</evidence>
<dbReference type="PANTHER" id="PTHR10845:SF192">
    <property type="entry name" value="DOUBLE HIT, ISOFORM B"/>
    <property type="match status" value="1"/>
</dbReference>
<accession>A0A0A1NUM7</accession>
<feature type="domain" description="RGS" evidence="2">
    <location>
        <begin position="109"/>
        <end position="231"/>
    </location>
</feature>
<protein>
    <submittedName>
        <fullName evidence="3">Regulator of G protein signaling superfamily</fullName>
    </submittedName>
</protein>
<dbReference type="CDD" id="cd07440">
    <property type="entry name" value="RGS"/>
    <property type="match status" value="1"/>
</dbReference>
<dbReference type="InterPro" id="IPR036305">
    <property type="entry name" value="RGS_sf"/>
</dbReference>
<dbReference type="Gene3D" id="1.10.167.10">
    <property type="entry name" value="Regulator of G-protein Signalling 4, domain 2"/>
    <property type="match status" value="1"/>
</dbReference>
<evidence type="ECO:0000259" key="2">
    <source>
        <dbReference type="PROSITE" id="PS50132"/>
    </source>
</evidence>
<dbReference type="EMBL" id="KV921602">
    <property type="protein sequence ID" value="ORE12818.1"/>
    <property type="molecule type" value="Genomic_DNA"/>
</dbReference>
<dbReference type="OMA" id="HYDERTI"/>
<dbReference type="InterPro" id="IPR044926">
    <property type="entry name" value="RGS_subdomain_2"/>
</dbReference>
<sequence>MSKVRRASVHSSSSSSDIILSTRTRKSISKSRRSSLAEEAIKPPSRRASLAAAITSLATATIDEEHTPLVVDLHDLYKKKIVKSSQKLNCFFGEPTPVDVCISEIKKEGLKAILESKVPLCYFLYYLLDEFSSENLLFFLEVERFDEHRRISTAGELKTMAERIYGTYISNSAQLQINLDDKVKRNITNQLLAISDFNANTIFVEAKASVYILLESSYIRFLGTNIYQEMIRHCGEFTIHYDERTIKSAVSYLFGHLKQQKESINAQSNGTKDSNLSESLIAVNSHYYNLTRSIIERFVINMFGKAHLPLKHL</sequence>
<feature type="region of interest" description="Disordered" evidence="1">
    <location>
        <begin position="1"/>
        <end position="38"/>
    </location>
</feature>
<dbReference type="SMART" id="SM00315">
    <property type="entry name" value="RGS"/>
    <property type="match status" value="1"/>
</dbReference>
<evidence type="ECO:0000313" key="3">
    <source>
        <dbReference type="EMBL" id="ORE12818.1"/>
    </source>
</evidence>
<proteinExistence type="predicted"/>
<dbReference type="PRINTS" id="PR01301">
    <property type="entry name" value="RGSPROTEIN"/>
</dbReference>
<gene>
    <name evidence="3" type="ORF">BCV71DRAFT_80428</name>
</gene>
<name>A0A0A1NUM7_RHIZD</name>
<dbReference type="Proteomes" id="UP000242381">
    <property type="component" value="Unassembled WGS sequence"/>
</dbReference>